<dbReference type="Proteomes" id="UP000002969">
    <property type="component" value="Unassembled WGS sequence"/>
</dbReference>
<comment type="caution">
    <text evidence="1">The sequence shown here is derived from an EMBL/GenBank/DDBJ whole genome shotgun (WGS) entry which is preliminary data.</text>
</comment>
<accession>A0ABP2IP14</accession>
<evidence type="ECO:0000313" key="1">
    <source>
        <dbReference type="EMBL" id="EFK32978.1"/>
    </source>
</evidence>
<sequence length="52" mass="5857">MAEAIEINVYLNGLKPVPIEFCIFQYYLLNNMMKFVNGLSIEAGFSPLIICA</sequence>
<dbReference type="EMBL" id="ACKQ02000007">
    <property type="protein sequence ID" value="EFK32978.1"/>
    <property type="molecule type" value="Genomic_DNA"/>
</dbReference>
<name>A0ABP2IP14_CHRGE</name>
<protein>
    <submittedName>
        <fullName evidence="1">Uncharacterized protein</fullName>
    </submittedName>
</protein>
<reference evidence="1" key="1">
    <citation type="submission" date="2010-06" db="EMBL/GenBank/DDBJ databases">
        <authorList>
            <person name="Muzny D."/>
            <person name="Qin X."/>
            <person name="Buhay C."/>
            <person name="Dugan-Rocha S."/>
            <person name="Ding Y."/>
            <person name="Chen G."/>
            <person name="Hawes A."/>
            <person name="Holder M."/>
            <person name="Jhangiani S."/>
            <person name="Johnson A."/>
            <person name="Khan Z."/>
            <person name="Li Z."/>
            <person name="Liu W."/>
            <person name="Liu X."/>
            <person name="Perez L."/>
            <person name="Shen H."/>
            <person name="Wang Q."/>
            <person name="Watt J."/>
            <person name="Xi L."/>
            <person name="Xin Y."/>
            <person name="Zhou J."/>
            <person name="Deng J."/>
            <person name="Jiang H."/>
            <person name="Liu Y."/>
            <person name="Qu J."/>
            <person name="Song X.-Z."/>
            <person name="Zhang L."/>
            <person name="Villasana D."/>
            <person name="Johnson A."/>
            <person name="Liu J."/>
            <person name="Liyanage D."/>
            <person name="Lorensuhewa L."/>
            <person name="Robinson T."/>
            <person name="Song A."/>
            <person name="Song B.-B."/>
            <person name="Dinh H."/>
            <person name="Thornton R."/>
            <person name="Coyle M."/>
            <person name="Francisco L."/>
            <person name="Jackson L."/>
            <person name="Javaid M."/>
            <person name="Korchina V."/>
            <person name="Kovar C."/>
            <person name="Mata R."/>
            <person name="Mathew T."/>
            <person name="Ngo R."/>
            <person name="Nguyen L."/>
            <person name="Nguyen N."/>
            <person name="Okwuonu G."/>
            <person name="Ongeri F."/>
            <person name="Pham C."/>
            <person name="Simmons D."/>
            <person name="Wilczek-Boney K."/>
            <person name="Hale W."/>
            <person name="Jakkamsetti A."/>
            <person name="Pham P."/>
            <person name="Ruth R."/>
            <person name="San Lucas F."/>
            <person name="Warren J."/>
            <person name="Zhang J."/>
            <person name="Zhao Z."/>
            <person name="Zhou C."/>
            <person name="Zhu D."/>
            <person name="Lee S."/>
            <person name="Bess C."/>
            <person name="Blankenburg K."/>
            <person name="Forbes L."/>
            <person name="Fu Q."/>
            <person name="Gubbala S."/>
            <person name="Hirani K."/>
            <person name="Jayaseelan J.C."/>
            <person name="Lara F."/>
            <person name="Munidasa M."/>
            <person name="Palculict T."/>
            <person name="Patil S."/>
            <person name="Pu L.-L."/>
            <person name="Saada N."/>
            <person name="Tang L."/>
            <person name="Weissenberger G."/>
            <person name="Zhu Y."/>
            <person name="Hemphill L."/>
            <person name="Shang Y."/>
            <person name="Youmans B."/>
            <person name="Ayvaz T."/>
            <person name="Ross M."/>
            <person name="Santibanez J."/>
            <person name="Aqrawi P."/>
            <person name="Gross S."/>
            <person name="Joshi V."/>
            <person name="Fowler G."/>
            <person name="Nazareth L."/>
            <person name="Reid J."/>
            <person name="Worley K."/>
            <person name="Petrosino J."/>
            <person name="Highlander S."/>
            <person name="Gibbs R."/>
        </authorList>
    </citation>
    <scope>NUCLEOTIDE SEQUENCE [LARGE SCALE GENOMIC DNA]</scope>
    <source>
        <strain evidence="1">ATCC 35910</strain>
    </source>
</reference>
<organism evidence="1 2">
    <name type="scientific">Chryseobacterium gleum ATCC 35910</name>
    <dbReference type="NCBI Taxonomy" id="525257"/>
    <lineage>
        <taxon>Bacteria</taxon>
        <taxon>Pseudomonadati</taxon>
        <taxon>Bacteroidota</taxon>
        <taxon>Flavobacteriia</taxon>
        <taxon>Flavobacteriales</taxon>
        <taxon>Weeksellaceae</taxon>
        <taxon>Chryseobacterium group</taxon>
        <taxon>Chryseobacterium</taxon>
    </lineage>
</organism>
<evidence type="ECO:0000313" key="2">
    <source>
        <dbReference type="Proteomes" id="UP000002969"/>
    </source>
</evidence>
<keyword evidence="2" id="KW-1185">Reference proteome</keyword>
<proteinExistence type="predicted"/>
<gene>
    <name evidence="1" type="ORF">HMPREF0204_12046</name>
</gene>